<gene>
    <name evidence="2" type="ORF">HNQ41_002930</name>
</gene>
<dbReference type="RefSeq" id="WP_184665122.1">
    <property type="nucleotide sequence ID" value="NZ_JACHHB010000016.1"/>
</dbReference>
<proteinExistence type="predicted"/>
<evidence type="ECO:0000313" key="3">
    <source>
        <dbReference type="Proteomes" id="UP000551878"/>
    </source>
</evidence>
<dbReference type="AlphaFoldDB" id="A0A840QT59"/>
<reference evidence="2 3" key="1">
    <citation type="submission" date="2020-08" db="EMBL/GenBank/DDBJ databases">
        <title>Genomic Encyclopedia of Type Strains, Phase IV (KMG-IV): sequencing the most valuable type-strain genomes for metagenomic binning, comparative biology and taxonomic classification.</title>
        <authorList>
            <person name="Goeker M."/>
        </authorList>
    </citation>
    <scope>NUCLEOTIDE SEQUENCE [LARGE SCALE GENOMIC DNA]</scope>
    <source>
        <strain evidence="2 3">DSM 24696</strain>
    </source>
</reference>
<feature type="signal peptide" evidence="1">
    <location>
        <begin position="1"/>
        <end position="24"/>
    </location>
</feature>
<feature type="chain" id="PRO_5032708879" evidence="1">
    <location>
        <begin position="25"/>
        <end position="274"/>
    </location>
</feature>
<evidence type="ECO:0000313" key="2">
    <source>
        <dbReference type="EMBL" id="MBB5174712.1"/>
    </source>
</evidence>
<keyword evidence="3" id="KW-1185">Reference proteome</keyword>
<sequence>MKKAFIIMSVSLLFAGGAISPVAASEKNDKTIEEFNNSDEVKSNDNDELSFDDGSTIEIEDEGGKFITSHYDYKGELLAMSTLDKTTDILTTEYADGDVEEYHLEDLIEVNEGTANVEEEFTTMQYGTHIDTHYSNEWGETGYLYLDETTSYGTSYTFAYQAGDALVTIAGALAGYKTGGALPAVLAAFGTEFANDIILSPFEGTVRTRDRNTTYSVTSQGELGLEVEHGIVDTEAEDDLGNTYYVNPTEYGDDSMSNQEMLDMGIYNVVIDNL</sequence>
<evidence type="ECO:0000256" key="1">
    <source>
        <dbReference type="SAM" id="SignalP"/>
    </source>
</evidence>
<keyword evidence="2" id="KW-0449">Lipoprotein</keyword>
<dbReference type="EMBL" id="JACHHB010000016">
    <property type="protein sequence ID" value="MBB5174712.1"/>
    <property type="molecule type" value="Genomic_DNA"/>
</dbReference>
<keyword evidence="1" id="KW-0732">Signal</keyword>
<accession>A0A840QT59</accession>
<dbReference type="Proteomes" id="UP000551878">
    <property type="component" value="Unassembled WGS sequence"/>
</dbReference>
<comment type="caution">
    <text evidence="2">The sequence shown here is derived from an EMBL/GenBank/DDBJ whole genome shotgun (WGS) entry which is preliminary data.</text>
</comment>
<organism evidence="2 3">
    <name type="scientific">Texcoconibacillus texcoconensis</name>
    <dbReference type="NCBI Taxonomy" id="1095777"/>
    <lineage>
        <taxon>Bacteria</taxon>
        <taxon>Bacillati</taxon>
        <taxon>Bacillota</taxon>
        <taxon>Bacilli</taxon>
        <taxon>Bacillales</taxon>
        <taxon>Bacillaceae</taxon>
        <taxon>Texcoconibacillus</taxon>
    </lineage>
</organism>
<protein>
    <submittedName>
        <fullName evidence="2">Major membrane immunogen (Membrane-anchored lipoprotein)</fullName>
    </submittedName>
</protein>
<name>A0A840QT59_9BACI</name>